<keyword evidence="3" id="KW-0328">Glycosyltransferase</keyword>
<evidence type="ECO:0000256" key="4">
    <source>
        <dbReference type="ARBA" id="ARBA00022679"/>
    </source>
</evidence>
<dbReference type="InterPro" id="IPR001173">
    <property type="entry name" value="Glyco_trans_2-like"/>
</dbReference>
<feature type="region of interest" description="Disordered" evidence="5">
    <location>
        <begin position="336"/>
        <end position="367"/>
    </location>
</feature>
<reference evidence="7 8" key="1">
    <citation type="submission" date="2019-10" db="EMBL/GenBank/DDBJ databases">
        <title>Streptomyces tenebrisbrunneis sp.nov., an endogenous actinomycete isolated from of Lycium ruthenicum.</title>
        <authorList>
            <person name="Ma L."/>
        </authorList>
    </citation>
    <scope>NUCLEOTIDE SEQUENCE [LARGE SCALE GENOMIC DNA]</scope>
    <source>
        <strain evidence="7 8">TRM 66187</strain>
    </source>
</reference>
<feature type="compositionally biased region" description="Basic and acidic residues" evidence="5">
    <location>
        <begin position="354"/>
        <end position="367"/>
    </location>
</feature>
<evidence type="ECO:0000256" key="3">
    <source>
        <dbReference type="ARBA" id="ARBA00022676"/>
    </source>
</evidence>
<comment type="similarity">
    <text evidence="2">Belongs to the glycosyltransferase 2 family.</text>
</comment>
<dbReference type="Proteomes" id="UP000621266">
    <property type="component" value="Unassembled WGS sequence"/>
</dbReference>
<keyword evidence="8" id="KW-1185">Reference proteome</keyword>
<dbReference type="PANTHER" id="PTHR43179:SF12">
    <property type="entry name" value="GALACTOFURANOSYLTRANSFERASE GLFT2"/>
    <property type="match status" value="1"/>
</dbReference>
<comment type="pathway">
    <text evidence="1">Cell wall biogenesis; cell wall polysaccharide biosynthesis.</text>
</comment>
<dbReference type="EMBL" id="WHPN01000224">
    <property type="protein sequence ID" value="KAF4409375.1"/>
    <property type="molecule type" value="Genomic_DNA"/>
</dbReference>
<gene>
    <name evidence="7" type="ORF">GCU69_09320</name>
</gene>
<feature type="domain" description="Glycosyltransferase 2-like" evidence="6">
    <location>
        <begin position="20"/>
        <end position="140"/>
    </location>
</feature>
<protein>
    <submittedName>
        <fullName evidence="7">Glycosyltransferase family 2 protein</fullName>
    </submittedName>
</protein>
<dbReference type="Gene3D" id="3.90.550.10">
    <property type="entry name" value="Spore Coat Polysaccharide Biosynthesis Protein SpsA, Chain A"/>
    <property type="match status" value="1"/>
</dbReference>
<dbReference type="PANTHER" id="PTHR43179">
    <property type="entry name" value="RHAMNOSYLTRANSFERASE WBBL"/>
    <property type="match status" value="1"/>
</dbReference>
<dbReference type="RefSeq" id="WP_098754260.1">
    <property type="nucleotide sequence ID" value="NZ_WHPN01000224.1"/>
</dbReference>
<evidence type="ECO:0000256" key="5">
    <source>
        <dbReference type="SAM" id="MobiDB-lite"/>
    </source>
</evidence>
<dbReference type="SUPFAM" id="SSF53448">
    <property type="entry name" value="Nucleotide-diphospho-sugar transferases"/>
    <property type="match status" value="1"/>
</dbReference>
<evidence type="ECO:0000313" key="8">
    <source>
        <dbReference type="Proteomes" id="UP000621266"/>
    </source>
</evidence>
<name>A0ABQ7FL17_9ACTN</name>
<sequence>MTAATGRGPAAGDTGPRYAVVIPTLGRPSLSDCLHALAAGTAGGGPGPREIVLVDDRPPHDCTPLDADVPDAFQGLVTVVPGCAAGPAAARNTGWRAVREPWIVFLDDDVLPGPGWAADLAADLAAADSATAGIQARVTVPLPRDRKPTDWERNTAGLATSQWITADMAYRRSALEALGGFDERFPRAFREDADLALRALDAGWKLGVGRRRTTHPVRPADRWVSVRTQAGNADDVLMNRLHGRDWWGRAGAPRGRLPRHAAVTAAGAAALVCVLARRPRAAALPAALWLAGTAEFAAARIRPGPRTREETVTMALTSALIPPVATGHWLRGLLRHRRAGPGPVGSPPPAPDAARPERPEDRLADPV</sequence>
<keyword evidence="4" id="KW-0808">Transferase</keyword>
<comment type="caution">
    <text evidence="7">The sequence shown here is derived from an EMBL/GenBank/DDBJ whole genome shotgun (WGS) entry which is preliminary data.</text>
</comment>
<proteinExistence type="inferred from homology"/>
<evidence type="ECO:0000256" key="2">
    <source>
        <dbReference type="ARBA" id="ARBA00006739"/>
    </source>
</evidence>
<evidence type="ECO:0000313" key="7">
    <source>
        <dbReference type="EMBL" id="KAF4409375.1"/>
    </source>
</evidence>
<dbReference type="InterPro" id="IPR029044">
    <property type="entry name" value="Nucleotide-diphossugar_trans"/>
</dbReference>
<accession>A0ABQ7FL17</accession>
<organism evidence="7 8">
    <name type="scientific">Streptomyces lycii</name>
    <dbReference type="NCBI Taxonomy" id="2654337"/>
    <lineage>
        <taxon>Bacteria</taxon>
        <taxon>Bacillati</taxon>
        <taxon>Actinomycetota</taxon>
        <taxon>Actinomycetes</taxon>
        <taxon>Kitasatosporales</taxon>
        <taxon>Streptomycetaceae</taxon>
        <taxon>Streptomyces</taxon>
    </lineage>
</organism>
<dbReference type="Pfam" id="PF00535">
    <property type="entry name" value="Glycos_transf_2"/>
    <property type="match status" value="1"/>
</dbReference>
<evidence type="ECO:0000256" key="1">
    <source>
        <dbReference type="ARBA" id="ARBA00004776"/>
    </source>
</evidence>
<evidence type="ECO:0000259" key="6">
    <source>
        <dbReference type="Pfam" id="PF00535"/>
    </source>
</evidence>